<dbReference type="STRING" id="93759.A0A1R3H653"/>
<dbReference type="Pfam" id="PF00657">
    <property type="entry name" value="Lipase_GDSL"/>
    <property type="match status" value="1"/>
</dbReference>
<reference evidence="6" key="1">
    <citation type="submission" date="2013-09" db="EMBL/GenBank/DDBJ databases">
        <title>Corchorus olitorius genome sequencing.</title>
        <authorList>
            <person name="Alam M."/>
            <person name="Haque M.S."/>
            <person name="Islam M.S."/>
            <person name="Emdad E.M."/>
            <person name="Islam M.M."/>
            <person name="Ahmed B."/>
            <person name="Halim A."/>
            <person name="Hossen Q.M.M."/>
            <person name="Hossain M.Z."/>
            <person name="Ahmed R."/>
            <person name="Khan M.M."/>
            <person name="Islam R."/>
            <person name="Rashid M.M."/>
            <person name="Khan S.A."/>
            <person name="Rahman M.S."/>
            <person name="Alam M."/>
            <person name="Yahiya A.S."/>
            <person name="Khan M.S."/>
            <person name="Azam M.S."/>
            <person name="Haque T."/>
            <person name="Lashkar M.Z.H."/>
            <person name="Akhand A.I."/>
            <person name="Morshed G."/>
            <person name="Roy S."/>
            <person name="Uddin K.S."/>
            <person name="Rabeya T."/>
            <person name="Hossain A.S."/>
            <person name="Chowdhury A."/>
            <person name="Snigdha A.R."/>
            <person name="Mortoza M.S."/>
            <person name="Matin S.A."/>
            <person name="Hoque S.M.E."/>
            <person name="Islam M.K."/>
            <person name="Roy D.K."/>
            <person name="Haider R."/>
            <person name="Moosa M.M."/>
            <person name="Elias S.M."/>
            <person name="Hasan A.M."/>
            <person name="Jahan S."/>
            <person name="Shafiuddin M."/>
            <person name="Mahmood N."/>
            <person name="Shommy N.S."/>
        </authorList>
    </citation>
    <scope>NUCLEOTIDE SEQUENCE [LARGE SCALE GENOMIC DNA]</scope>
    <source>
        <strain evidence="6">cv. O-4</strain>
    </source>
</reference>
<dbReference type="OrthoDB" id="1600564at2759"/>
<dbReference type="AlphaFoldDB" id="A0A1R3H653"/>
<keyword evidence="2" id="KW-0378">Hydrolase</keyword>
<name>A0A1R3H653_9ROSI</name>
<dbReference type="InterPro" id="IPR036514">
    <property type="entry name" value="SGNH_hydro_sf"/>
</dbReference>
<dbReference type="InterPro" id="IPR051058">
    <property type="entry name" value="GDSL_Est/Lipase"/>
</dbReference>
<dbReference type="GO" id="GO:0016042">
    <property type="term" value="P:lipid catabolic process"/>
    <property type="evidence" value="ECO:0007669"/>
    <property type="project" value="UniProtKB-KW"/>
</dbReference>
<dbReference type="InterPro" id="IPR035669">
    <property type="entry name" value="SGNH_plant_lipase-like"/>
</dbReference>
<gene>
    <name evidence="5" type="ORF">COLO4_30975</name>
</gene>
<keyword evidence="6" id="KW-1185">Reference proteome</keyword>
<dbReference type="Gene3D" id="3.40.50.1110">
    <property type="entry name" value="SGNH hydrolase"/>
    <property type="match status" value="1"/>
</dbReference>
<dbReference type="Proteomes" id="UP000187203">
    <property type="component" value="Unassembled WGS sequence"/>
</dbReference>
<dbReference type="GO" id="GO:0016788">
    <property type="term" value="F:hydrolase activity, acting on ester bonds"/>
    <property type="evidence" value="ECO:0007669"/>
    <property type="project" value="InterPro"/>
</dbReference>
<sequence>MYQILAIHYSPSSGTCSAAPNVSAVFIFGDSLVDVGNNYYIDTVAMPMSPNEEDLGFENYSPPYLNPNTTGDVILKGVNYASSGAGILNSTGSVLGAPIHFDQQINYFAKTRQDIMSRIGASAAQQLLTKAIYFVAIGSNDIFGAEQEILQTLYNLDARKIIVTNAPMVGCTPFERDVHSSRDKCVDFPNEVAKSYNSRLKALLQELTTNLTGSIFVYLDAYAMSEDIFTNYKSYGFDNAEFACCQVIGEHGGLVPCGNLSRVCSDRSKYVFWDPFHPTEAVNLIMAKQALDGDINYVSPINIRQLINS</sequence>
<evidence type="ECO:0000256" key="3">
    <source>
        <dbReference type="ARBA" id="ARBA00022963"/>
    </source>
</evidence>
<dbReference type="InterPro" id="IPR001087">
    <property type="entry name" value="GDSL"/>
</dbReference>
<comment type="caution">
    <text evidence="5">The sequence shown here is derived from an EMBL/GenBank/DDBJ whole genome shotgun (WGS) entry which is preliminary data.</text>
</comment>
<proteinExistence type="inferred from homology"/>
<accession>A0A1R3H653</accession>
<dbReference type="PANTHER" id="PTHR45648:SF56">
    <property type="entry name" value="GDSL ESTERASE_LIPASE"/>
    <property type="match status" value="1"/>
</dbReference>
<evidence type="ECO:0000256" key="4">
    <source>
        <dbReference type="ARBA" id="ARBA00023098"/>
    </source>
</evidence>
<keyword evidence="4" id="KW-0443">Lipid metabolism</keyword>
<organism evidence="5 6">
    <name type="scientific">Corchorus olitorius</name>
    <dbReference type="NCBI Taxonomy" id="93759"/>
    <lineage>
        <taxon>Eukaryota</taxon>
        <taxon>Viridiplantae</taxon>
        <taxon>Streptophyta</taxon>
        <taxon>Embryophyta</taxon>
        <taxon>Tracheophyta</taxon>
        <taxon>Spermatophyta</taxon>
        <taxon>Magnoliopsida</taxon>
        <taxon>eudicotyledons</taxon>
        <taxon>Gunneridae</taxon>
        <taxon>Pentapetalae</taxon>
        <taxon>rosids</taxon>
        <taxon>malvids</taxon>
        <taxon>Malvales</taxon>
        <taxon>Malvaceae</taxon>
        <taxon>Grewioideae</taxon>
        <taxon>Apeibeae</taxon>
        <taxon>Corchorus</taxon>
    </lineage>
</organism>
<evidence type="ECO:0000313" key="5">
    <source>
        <dbReference type="EMBL" id="OMO65848.1"/>
    </source>
</evidence>
<dbReference type="PANTHER" id="PTHR45648">
    <property type="entry name" value="GDSL LIPASE/ACYLHYDROLASE FAMILY PROTEIN (AFU_ORTHOLOGUE AFUA_4G14700)"/>
    <property type="match status" value="1"/>
</dbReference>
<evidence type="ECO:0000256" key="2">
    <source>
        <dbReference type="ARBA" id="ARBA00022801"/>
    </source>
</evidence>
<dbReference type="CDD" id="cd01837">
    <property type="entry name" value="SGNH_plant_lipase_like"/>
    <property type="match status" value="1"/>
</dbReference>
<evidence type="ECO:0000313" key="6">
    <source>
        <dbReference type="Proteomes" id="UP000187203"/>
    </source>
</evidence>
<evidence type="ECO:0000256" key="1">
    <source>
        <dbReference type="ARBA" id="ARBA00008668"/>
    </source>
</evidence>
<protein>
    <submittedName>
        <fullName evidence="5">Lipase, GDSL</fullName>
    </submittedName>
</protein>
<dbReference type="SUPFAM" id="SSF52266">
    <property type="entry name" value="SGNH hydrolase"/>
    <property type="match status" value="1"/>
</dbReference>
<comment type="similarity">
    <text evidence="1">Belongs to the 'GDSL' lipolytic enzyme family.</text>
</comment>
<keyword evidence="3" id="KW-0442">Lipid degradation</keyword>
<dbReference type="EMBL" id="AWUE01020805">
    <property type="protein sequence ID" value="OMO65848.1"/>
    <property type="molecule type" value="Genomic_DNA"/>
</dbReference>